<name>A0ABY6LQ23_9ARAC</name>
<dbReference type="InterPro" id="IPR005225">
    <property type="entry name" value="Small_GTP-bd"/>
</dbReference>
<dbReference type="Proteomes" id="UP001235939">
    <property type="component" value="Chromosome 23"/>
</dbReference>
<reference evidence="3 4" key="1">
    <citation type="submission" date="2022-03" db="EMBL/GenBank/DDBJ databases">
        <title>A chromosomal length assembly of Cordylochernes scorpioides.</title>
        <authorList>
            <person name="Zeh D."/>
            <person name="Zeh J."/>
        </authorList>
    </citation>
    <scope>NUCLEOTIDE SEQUENCE [LARGE SCALE GENOMIC DNA]</scope>
    <source>
        <strain evidence="3">IN4F17</strain>
        <tissue evidence="3">Whole Body</tissue>
    </source>
</reference>
<dbReference type="PROSITE" id="PS51419">
    <property type="entry name" value="RAB"/>
    <property type="match status" value="1"/>
</dbReference>
<dbReference type="InterPro" id="IPR050227">
    <property type="entry name" value="Rab"/>
</dbReference>
<dbReference type="InterPro" id="IPR027417">
    <property type="entry name" value="P-loop_NTPase"/>
</dbReference>
<dbReference type="SMART" id="SM00175">
    <property type="entry name" value="RAB"/>
    <property type="match status" value="1"/>
</dbReference>
<keyword evidence="2" id="KW-0342">GTP-binding</keyword>
<dbReference type="SUPFAM" id="SSF52540">
    <property type="entry name" value="P-loop containing nucleoside triphosphate hydrolases"/>
    <property type="match status" value="1"/>
</dbReference>
<dbReference type="NCBIfam" id="TIGR00231">
    <property type="entry name" value="small_GTP"/>
    <property type="match status" value="1"/>
</dbReference>
<evidence type="ECO:0000256" key="1">
    <source>
        <dbReference type="ARBA" id="ARBA00022741"/>
    </source>
</evidence>
<proteinExistence type="predicted"/>
<keyword evidence="1" id="KW-0547">Nucleotide-binding</keyword>
<accession>A0ABY6LQ23</accession>
<dbReference type="Gene3D" id="3.40.50.300">
    <property type="entry name" value="P-loop containing nucleotide triphosphate hydrolases"/>
    <property type="match status" value="1"/>
</dbReference>
<evidence type="ECO:0000313" key="4">
    <source>
        <dbReference type="Proteomes" id="UP001235939"/>
    </source>
</evidence>
<protein>
    <submittedName>
        <fullName evidence="3">Uncharacterized protein</fullName>
    </submittedName>
</protein>
<organism evidence="3 4">
    <name type="scientific">Cordylochernes scorpioides</name>
    <dbReference type="NCBI Taxonomy" id="51811"/>
    <lineage>
        <taxon>Eukaryota</taxon>
        <taxon>Metazoa</taxon>
        <taxon>Ecdysozoa</taxon>
        <taxon>Arthropoda</taxon>
        <taxon>Chelicerata</taxon>
        <taxon>Arachnida</taxon>
        <taxon>Pseudoscorpiones</taxon>
        <taxon>Cheliferoidea</taxon>
        <taxon>Chernetidae</taxon>
        <taxon>Cordylochernes</taxon>
    </lineage>
</organism>
<dbReference type="InterPro" id="IPR001806">
    <property type="entry name" value="Small_GTPase"/>
</dbReference>
<dbReference type="PRINTS" id="PR00449">
    <property type="entry name" value="RASTRNSFRMNG"/>
</dbReference>
<dbReference type="SMART" id="SM00174">
    <property type="entry name" value="RHO"/>
    <property type="match status" value="1"/>
</dbReference>
<dbReference type="SMART" id="SM00173">
    <property type="entry name" value="RAS"/>
    <property type="match status" value="1"/>
</dbReference>
<sequence length="217" mass="24025">MNTILYADMATTKVPGLKVILCGEYGVGKSSLFRRFATNTFVASSDRSSTLGLDHYDRVFLAQGRQVKLQLWDTGGMERIASVTSSYYKFAEAAILVFSFDSPDSFNLLSQHLLEIVNYAETAQIFICGNKTDLVGQQCVTDADIQQFCEQCHTLISGVFRTSCKTGEGVATMFDTIARQLVANFRPANLANDMEELIRDSFKVSEPEDGPQEACFC</sequence>
<keyword evidence="4" id="KW-1185">Reference proteome</keyword>
<evidence type="ECO:0000313" key="3">
    <source>
        <dbReference type="EMBL" id="UYV83183.1"/>
    </source>
</evidence>
<evidence type="ECO:0000256" key="2">
    <source>
        <dbReference type="ARBA" id="ARBA00023134"/>
    </source>
</evidence>
<dbReference type="PANTHER" id="PTHR47977">
    <property type="entry name" value="RAS-RELATED PROTEIN RAB"/>
    <property type="match status" value="1"/>
</dbReference>
<dbReference type="CDD" id="cd00154">
    <property type="entry name" value="Rab"/>
    <property type="match status" value="1"/>
</dbReference>
<dbReference type="Pfam" id="PF00071">
    <property type="entry name" value="Ras"/>
    <property type="match status" value="1"/>
</dbReference>
<dbReference type="EMBL" id="CP092885">
    <property type="protein sequence ID" value="UYV83183.1"/>
    <property type="molecule type" value="Genomic_DNA"/>
</dbReference>
<gene>
    <name evidence="3" type="ORF">LAZ67_23000088</name>
</gene>